<protein>
    <submittedName>
        <fullName evidence="5">Putative alcohol dehydrogenase</fullName>
    </submittedName>
</protein>
<keyword evidence="2" id="KW-0560">Oxidoreductase</keyword>
<dbReference type="SMART" id="SM00822">
    <property type="entry name" value="PKS_KR"/>
    <property type="match status" value="1"/>
</dbReference>
<evidence type="ECO:0000256" key="2">
    <source>
        <dbReference type="ARBA" id="ARBA00023002"/>
    </source>
</evidence>
<feature type="domain" description="Ketoreductase" evidence="4">
    <location>
        <begin position="7"/>
        <end position="191"/>
    </location>
</feature>
<dbReference type="GO" id="GO:0016491">
    <property type="term" value="F:oxidoreductase activity"/>
    <property type="evidence" value="ECO:0007669"/>
    <property type="project" value="UniProtKB-KW"/>
</dbReference>
<dbReference type="CDD" id="cd05233">
    <property type="entry name" value="SDR_c"/>
    <property type="match status" value="1"/>
</dbReference>
<dbReference type="PANTHER" id="PTHR44196:SF1">
    <property type="entry name" value="DEHYDROGENASE_REDUCTASE SDR FAMILY MEMBER 7B"/>
    <property type="match status" value="1"/>
</dbReference>
<evidence type="ECO:0000256" key="3">
    <source>
        <dbReference type="RuleBase" id="RU000363"/>
    </source>
</evidence>
<dbReference type="InterPro" id="IPR036291">
    <property type="entry name" value="NAD(P)-bd_dom_sf"/>
</dbReference>
<sequence>MKDFRNKVVVVTGASSGMGRELAVKLGQRGAKVAISDVDPNGLAETERLVKATGAEVHSQLLNVAEREAVLEYAETVAKHFGKVNAIFNNAGIAHHGEVEHMEFKDIDRVMDVDFWGVVNGTKAFLPHIIASGDGHIVNTSSLFGLLSEPGQSAYNSAKFAVRGFTESLNQEMIVAKHPVKVTCVHPGGVKTAIARNATMSGDTDDRSLTEAFEKYLLRMDAAKAADIILRGVEKGRARVLVGNDAKLLDLWVRLVASGYQGVAARLTGAAIKRFSAK</sequence>
<dbReference type="PRINTS" id="PR00081">
    <property type="entry name" value="GDHRDH"/>
</dbReference>
<accession>G7H6M5</accession>
<dbReference type="SUPFAM" id="SSF51735">
    <property type="entry name" value="NAD(P)-binding Rossmann-fold domains"/>
    <property type="match status" value="1"/>
</dbReference>
<dbReference type="STRING" id="1073574.GOARA_076_00100"/>
<dbReference type="PRINTS" id="PR00080">
    <property type="entry name" value="SDRFAMILY"/>
</dbReference>
<dbReference type="RefSeq" id="WP_007323575.1">
    <property type="nucleotide sequence ID" value="NZ_BAEE01000076.1"/>
</dbReference>
<dbReference type="FunFam" id="3.40.50.720:FF:000084">
    <property type="entry name" value="Short-chain dehydrogenase reductase"/>
    <property type="match status" value="1"/>
</dbReference>
<evidence type="ECO:0000256" key="1">
    <source>
        <dbReference type="ARBA" id="ARBA00006484"/>
    </source>
</evidence>
<reference evidence="5 6" key="1">
    <citation type="submission" date="2011-11" db="EMBL/GenBank/DDBJ databases">
        <title>Whole genome shotgun sequence of Gordonia araii NBRC 100433.</title>
        <authorList>
            <person name="Yoshida Y."/>
            <person name="Hosoyama A."/>
            <person name="Tsuchikane K."/>
            <person name="Katsumata H."/>
            <person name="Yamazaki S."/>
            <person name="Fujita N."/>
        </authorList>
    </citation>
    <scope>NUCLEOTIDE SEQUENCE [LARGE SCALE GENOMIC DNA]</scope>
    <source>
        <strain evidence="5 6">NBRC 100433</strain>
    </source>
</reference>
<dbReference type="OrthoDB" id="4690547at2"/>
<dbReference type="Proteomes" id="UP000035088">
    <property type="component" value="Unassembled WGS sequence"/>
</dbReference>
<dbReference type="InterPro" id="IPR002347">
    <property type="entry name" value="SDR_fam"/>
</dbReference>
<evidence type="ECO:0000259" key="4">
    <source>
        <dbReference type="SMART" id="SM00822"/>
    </source>
</evidence>
<dbReference type="InterPro" id="IPR057326">
    <property type="entry name" value="KR_dom"/>
</dbReference>
<name>G7H6M5_9ACTN</name>
<dbReference type="GO" id="GO:0016020">
    <property type="term" value="C:membrane"/>
    <property type="evidence" value="ECO:0007669"/>
    <property type="project" value="TreeGrafter"/>
</dbReference>
<comment type="caution">
    <text evidence="5">The sequence shown here is derived from an EMBL/GenBank/DDBJ whole genome shotgun (WGS) entry which is preliminary data.</text>
</comment>
<evidence type="ECO:0000313" key="6">
    <source>
        <dbReference type="Proteomes" id="UP000035088"/>
    </source>
</evidence>
<organism evidence="5 6">
    <name type="scientific">Gordonia araii NBRC 100433</name>
    <dbReference type="NCBI Taxonomy" id="1073574"/>
    <lineage>
        <taxon>Bacteria</taxon>
        <taxon>Bacillati</taxon>
        <taxon>Actinomycetota</taxon>
        <taxon>Actinomycetes</taxon>
        <taxon>Mycobacteriales</taxon>
        <taxon>Gordoniaceae</taxon>
        <taxon>Gordonia</taxon>
    </lineage>
</organism>
<dbReference type="Gene3D" id="3.40.50.720">
    <property type="entry name" value="NAD(P)-binding Rossmann-like Domain"/>
    <property type="match status" value="1"/>
</dbReference>
<keyword evidence="6" id="KW-1185">Reference proteome</keyword>
<comment type="similarity">
    <text evidence="1 3">Belongs to the short-chain dehydrogenases/reductases (SDR) family.</text>
</comment>
<dbReference type="AlphaFoldDB" id="G7H6M5"/>
<dbReference type="PANTHER" id="PTHR44196">
    <property type="entry name" value="DEHYDROGENASE/REDUCTASE SDR FAMILY MEMBER 7B"/>
    <property type="match status" value="1"/>
</dbReference>
<gene>
    <name evidence="5" type="ORF">GOARA_076_00100</name>
</gene>
<dbReference type="Pfam" id="PF00106">
    <property type="entry name" value="adh_short"/>
    <property type="match status" value="1"/>
</dbReference>
<dbReference type="EMBL" id="BAEE01000076">
    <property type="protein sequence ID" value="GAB11500.1"/>
    <property type="molecule type" value="Genomic_DNA"/>
</dbReference>
<evidence type="ECO:0000313" key="5">
    <source>
        <dbReference type="EMBL" id="GAB11500.1"/>
    </source>
</evidence>
<proteinExistence type="inferred from homology"/>